<dbReference type="PROSITE" id="PS51898">
    <property type="entry name" value="TYR_RECOMBINASE"/>
    <property type="match status" value="1"/>
</dbReference>
<dbReference type="InterPro" id="IPR044068">
    <property type="entry name" value="CB"/>
</dbReference>
<evidence type="ECO:0000313" key="8">
    <source>
        <dbReference type="Proteomes" id="UP000320421"/>
    </source>
</evidence>
<protein>
    <recommendedName>
        <fullName evidence="9">Core-binding (CB) domain-containing protein</fullName>
    </recommendedName>
</protein>
<dbReference type="Gene3D" id="1.10.443.10">
    <property type="entry name" value="Intergrase catalytic core"/>
    <property type="match status" value="1"/>
</dbReference>
<evidence type="ECO:0008006" key="9">
    <source>
        <dbReference type="Google" id="ProtNLM"/>
    </source>
</evidence>
<dbReference type="PROSITE" id="PS51900">
    <property type="entry name" value="CB"/>
    <property type="match status" value="1"/>
</dbReference>
<organism evidence="7 8">
    <name type="scientific">Gimesia chilikensis</name>
    <dbReference type="NCBI Taxonomy" id="2605989"/>
    <lineage>
        <taxon>Bacteria</taxon>
        <taxon>Pseudomonadati</taxon>
        <taxon>Planctomycetota</taxon>
        <taxon>Planctomycetia</taxon>
        <taxon>Planctomycetales</taxon>
        <taxon>Planctomycetaceae</taxon>
        <taxon>Gimesia</taxon>
    </lineage>
</organism>
<dbReference type="RefSeq" id="WP_145185724.1">
    <property type="nucleotide sequence ID" value="NZ_CP036266.1"/>
</dbReference>
<keyword evidence="3" id="KW-0233">DNA recombination</keyword>
<dbReference type="Proteomes" id="UP000320421">
    <property type="component" value="Chromosome"/>
</dbReference>
<keyword evidence="2 4" id="KW-0238">DNA-binding</keyword>
<evidence type="ECO:0000259" key="5">
    <source>
        <dbReference type="PROSITE" id="PS51898"/>
    </source>
</evidence>
<feature type="domain" description="Core-binding (CB)" evidence="6">
    <location>
        <begin position="175"/>
        <end position="266"/>
    </location>
</feature>
<dbReference type="SUPFAM" id="SSF56349">
    <property type="entry name" value="DNA breaking-rejoining enzymes"/>
    <property type="match status" value="1"/>
</dbReference>
<evidence type="ECO:0000256" key="1">
    <source>
        <dbReference type="ARBA" id="ARBA00022908"/>
    </source>
</evidence>
<dbReference type="InterPro" id="IPR013762">
    <property type="entry name" value="Integrase-like_cat_sf"/>
</dbReference>
<dbReference type="InterPro" id="IPR011010">
    <property type="entry name" value="DNA_brk_join_enz"/>
</dbReference>
<evidence type="ECO:0000259" key="6">
    <source>
        <dbReference type="PROSITE" id="PS51900"/>
    </source>
</evidence>
<proteinExistence type="predicted"/>
<dbReference type="GO" id="GO:0015074">
    <property type="term" value="P:DNA integration"/>
    <property type="evidence" value="ECO:0007669"/>
    <property type="project" value="UniProtKB-KW"/>
</dbReference>
<feature type="domain" description="Tyr recombinase" evidence="5">
    <location>
        <begin position="291"/>
        <end position="476"/>
    </location>
</feature>
<reference evidence="7 8" key="1">
    <citation type="submission" date="2019-02" db="EMBL/GenBank/DDBJ databases">
        <title>Deep-cultivation of Planctomycetes and their phenomic and genomic characterization uncovers novel biology.</title>
        <authorList>
            <person name="Wiegand S."/>
            <person name="Jogler M."/>
            <person name="Boedeker C."/>
            <person name="Pinto D."/>
            <person name="Vollmers J."/>
            <person name="Rivas-Marin E."/>
            <person name="Kohn T."/>
            <person name="Peeters S.H."/>
            <person name="Heuer A."/>
            <person name="Rast P."/>
            <person name="Oberbeckmann S."/>
            <person name="Bunk B."/>
            <person name="Jeske O."/>
            <person name="Meyerdierks A."/>
            <person name="Storesund J.E."/>
            <person name="Kallscheuer N."/>
            <person name="Luecker S."/>
            <person name="Lage O.M."/>
            <person name="Pohl T."/>
            <person name="Merkel B.J."/>
            <person name="Hornburger P."/>
            <person name="Mueller R.-W."/>
            <person name="Bruemmer F."/>
            <person name="Labrenz M."/>
            <person name="Spormann A.M."/>
            <person name="Op den Camp H."/>
            <person name="Overmann J."/>
            <person name="Amann R."/>
            <person name="Jetten M.S.M."/>
            <person name="Mascher T."/>
            <person name="Medema M.H."/>
            <person name="Devos D.P."/>
            <person name="Kaster A.-K."/>
            <person name="Ovreas L."/>
            <person name="Rohde M."/>
            <person name="Galperin M.Y."/>
            <person name="Jogler C."/>
        </authorList>
    </citation>
    <scope>NUCLEOTIDE SEQUENCE [LARGE SCALE GENOMIC DNA]</scope>
    <source>
        <strain evidence="7 8">HG66A1</strain>
    </source>
</reference>
<name>A0A517PPX4_9PLAN</name>
<dbReference type="OrthoDB" id="215580at2"/>
<gene>
    <name evidence="7" type="ORF">HG66A1_32260</name>
</gene>
<keyword evidence="8" id="KW-1185">Reference proteome</keyword>
<evidence type="ECO:0000313" key="7">
    <source>
        <dbReference type="EMBL" id="QDT21425.1"/>
    </source>
</evidence>
<dbReference type="AlphaFoldDB" id="A0A517PPX4"/>
<sequence>MARQPKLNWESARGKWKIEYRGKKYRFDGGLGKSDREAKRHAESEWKRLKAELDHEAIRNKPHRLEYEAVIAEWNTVLSWSVDHGDEVTAVLARDKLQDLTERLDNRVPPALCWADRFFAGPAPVEMDEHLKAEYVKQGLEPVRMVEGPVPFEQTLWQDRIEAQNKRTSQTGVDDTFTSNVETFLSEKRTEVSAGQLTAARADSLRVHLDIVMQFTGRTTSVCKVDAATLSGFRNHLLQQIAADKFSNSYAHDILSSFKSFLRWLANNTDKLEHLPKNIDDKKMRIAKKKGQTKVLEIAKVQEILKQATKRTKLYLLLGLNCAMTQQDMSDLHPDEVDWTAGIITRKRSKTNKYDSVPTVSYPLWEPTFELLKKEKSSDKERVLLTNTGKALKTEFLDASNKIQKTDAVRSSIRRLAKNAEIDFTLKMLKKTSASLIRNNRHYQGLESLFLDHAPLSMADRHYTTVPQDLLNEAVLWLGDELGVKDVFKALEQPDG</sequence>
<keyword evidence="1" id="KW-0229">DNA integration</keyword>
<dbReference type="Pfam" id="PF00589">
    <property type="entry name" value="Phage_integrase"/>
    <property type="match status" value="1"/>
</dbReference>
<dbReference type="InterPro" id="IPR002104">
    <property type="entry name" value="Integrase_catalytic"/>
</dbReference>
<evidence type="ECO:0000256" key="4">
    <source>
        <dbReference type="PROSITE-ProRule" id="PRU01248"/>
    </source>
</evidence>
<dbReference type="GO" id="GO:0003677">
    <property type="term" value="F:DNA binding"/>
    <property type="evidence" value="ECO:0007669"/>
    <property type="project" value="UniProtKB-UniRule"/>
</dbReference>
<dbReference type="GO" id="GO:0006310">
    <property type="term" value="P:DNA recombination"/>
    <property type="evidence" value="ECO:0007669"/>
    <property type="project" value="UniProtKB-KW"/>
</dbReference>
<dbReference type="EMBL" id="CP036266">
    <property type="protein sequence ID" value="QDT21425.1"/>
    <property type="molecule type" value="Genomic_DNA"/>
</dbReference>
<accession>A0A517PPX4</accession>
<evidence type="ECO:0000256" key="3">
    <source>
        <dbReference type="ARBA" id="ARBA00023172"/>
    </source>
</evidence>
<evidence type="ECO:0000256" key="2">
    <source>
        <dbReference type="ARBA" id="ARBA00023125"/>
    </source>
</evidence>